<feature type="transmembrane region" description="Helical" evidence="3">
    <location>
        <begin position="12"/>
        <end position="38"/>
    </location>
</feature>
<keyword evidence="3" id="KW-1133">Transmembrane helix</keyword>
<accession>A0ABR0MGB0</accession>
<dbReference type="InterPro" id="IPR027413">
    <property type="entry name" value="GROEL-like_equatorial_sf"/>
</dbReference>
<evidence type="ECO:0000256" key="2">
    <source>
        <dbReference type="ARBA" id="ARBA00023186"/>
    </source>
</evidence>
<reference evidence="4 5" key="1">
    <citation type="submission" date="2023-03" db="EMBL/GenBank/DDBJ databases">
        <title>WGS of Gossypium arboreum.</title>
        <authorList>
            <person name="Yu D."/>
        </authorList>
    </citation>
    <scope>NUCLEOTIDE SEQUENCE [LARGE SCALE GENOMIC DNA]</scope>
    <source>
        <tissue evidence="4">Leaf</tissue>
    </source>
</reference>
<dbReference type="Gene3D" id="1.10.560.10">
    <property type="entry name" value="GroEL-like equatorial domain"/>
    <property type="match status" value="1"/>
</dbReference>
<protein>
    <submittedName>
        <fullName evidence="4">Uncharacterized protein</fullName>
    </submittedName>
</protein>
<keyword evidence="2" id="KW-0143">Chaperone</keyword>
<evidence type="ECO:0000313" key="5">
    <source>
        <dbReference type="Proteomes" id="UP001358586"/>
    </source>
</evidence>
<keyword evidence="3" id="KW-0472">Membrane</keyword>
<dbReference type="InterPro" id="IPR001844">
    <property type="entry name" value="Cpn60/GroEL"/>
</dbReference>
<organism evidence="4 5">
    <name type="scientific">Gossypium arboreum</name>
    <name type="common">Tree cotton</name>
    <name type="synonym">Gossypium nanking</name>
    <dbReference type="NCBI Taxonomy" id="29729"/>
    <lineage>
        <taxon>Eukaryota</taxon>
        <taxon>Viridiplantae</taxon>
        <taxon>Streptophyta</taxon>
        <taxon>Embryophyta</taxon>
        <taxon>Tracheophyta</taxon>
        <taxon>Spermatophyta</taxon>
        <taxon>Magnoliopsida</taxon>
        <taxon>eudicotyledons</taxon>
        <taxon>Gunneridae</taxon>
        <taxon>Pentapetalae</taxon>
        <taxon>rosids</taxon>
        <taxon>malvids</taxon>
        <taxon>Malvales</taxon>
        <taxon>Malvaceae</taxon>
        <taxon>Malvoideae</taxon>
        <taxon>Gossypium</taxon>
    </lineage>
</organism>
<evidence type="ECO:0000256" key="3">
    <source>
        <dbReference type="SAM" id="Phobius"/>
    </source>
</evidence>
<evidence type="ECO:0000256" key="1">
    <source>
        <dbReference type="ARBA" id="ARBA00006607"/>
    </source>
</evidence>
<proteinExistence type="inferred from homology"/>
<name>A0ABR0MGB0_GOSAR</name>
<dbReference type="Proteomes" id="UP001358586">
    <property type="component" value="Chromosome 13"/>
</dbReference>
<dbReference type="PANTHER" id="PTHR45633">
    <property type="entry name" value="60 KDA HEAT SHOCK PROTEIN, MITOCHONDRIAL"/>
    <property type="match status" value="1"/>
</dbReference>
<dbReference type="EMBL" id="JARKNE010000013">
    <property type="protein sequence ID" value="KAK5772113.1"/>
    <property type="molecule type" value="Genomic_DNA"/>
</dbReference>
<gene>
    <name evidence="4" type="ORF">PVK06_048384</name>
</gene>
<comment type="similarity">
    <text evidence="1">Belongs to the chaperonin (HSP60) family.</text>
</comment>
<evidence type="ECO:0000313" key="4">
    <source>
        <dbReference type="EMBL" id="KAK5772113.1"/>
    </source>
</evidence>
<dbReference type="SUPFAM" id="SSF54849">
    <property type="entry name" value="GroEL-intermediate domain like"/>
    <property type="match status" value="1"/>
</dbReference>
<keyword evidence="3" id="KW-0812">Transmembrane</keyword>
<keyword evidence="5" id="KW-1185">Reference proteome</keyword>
<comment type="caution">
    <text evidence="4">The sequence shown here is derived from an EMBL/GenBank/DDBJ whole genome shotgun (WGS) entry which is preliminary data.</text>
</comment>
<dbReference type="InterPro" id="IPR027410">
    <property type="entry name" value="TCP-1-like_intermed_sf"/>
</dbReference>
<sequence length="118" mass="12704">MWLSLLVEVGYILVLNIWLGALIPVVAQVVAAGANLVLITRGIEKTIRALVSELKSILKEVEDSELADVAAVSAGNNNEIGNMIADAMSKGCRKGVNTLEARNRNKVSNLHRNNDEPV</sequence>